<dbReference type="Proteomes" id="UP000594260">
    <property type="component" value="Unplaced"/>
</dbReference>
<dbReference type="OrthoDB" id="408933at2759"/>
<dbReference type="CTD" id="64975"/>
<feature type="region of interest" description="Disordered" evidence="7">
    <location>
        <begin position="120"/>
        <end position="151"/>
    </location>
</feature>
<dbReference type="InParanoid" id="A0A7M7J9L6"/>
<dbReference type="FunCoup" id="A0A7M7J9L6">
    <property type="interactions" value="34"/>
</dbReference>
<evidence type="ECO:0000256" key="1">
    <source>
        <dbReference type="ARBA" id="ARBA00004173"/>
    </source>
</evidence>
<dbReference type="EnsemblMetazoa" id="XM_022793007">
    <property type="protein sequence ID" value="XP_022648742"/>
    <property type="gene ID" value="LOC111245120"/>
</dbReference>
<dbReference type="PANTHER" id="PTHR21338">
    <property type="entry name" value="MITOCHONDRIAL RIBOSOMAL PROTEIN L41"/>
    <property type="match status" value="1"/>
</dbReference>
<dbReference type="KEGG" id="vde:111245120"/>
<comment type="similarity">
    <text evidence="2">Belongs to the mitochondrion-specific ribosomal protein mL41 family.</text>
</comment>
<sequence length="151" mass="17191">MTGLTVVRGICTSTARLGRKNFRKFWIPNSKRGLIHDRENPDLEDESYGQRMPFLYGTKQIEPELIPEIIVPNLDGFKLKPYVSYNVPDVVQSAFTAEDLFEAIYTEKIEIDYLNGKLDADGNSLEPSEEEKQTREEAWAKAKKTGSDLFG</sequence>
<dbReference type="Pfam" id="PF09809">
    <property type="entry name" value="MRP-L27"/>
    <property type="match status" value="1"/>
</dbReference>
<evidence type="ECO:0000256" key="5">
    <source>
        <dbReference type="ARBA" id="ARBA00023128"/>
    </source>
</evidence>
<keyword evidence="3" id="KW-0809">Transit peptide</keyword>
<evidence type="ECO:0000256" key="2">
    <source>
        <dbReference type="ARBA" id="ARBA00010152"/>
    </source>
</evidence>
<keyword evidence="4" id="KW-0689">Ribosomal protein</keyword>
<name>A0A7M7J9L6_VARDE</name>
<dbReference type="GeneID" id="111245120"/>
<dbReference type="GO" id="GO:0006412">
    <property type="term" value="P:translation"/>
    <property type="evidence" value="ECO:0007669"/>
    <property type="project" value="TreeGrafter"/>
</dbReference>
<organism evidence="8 9">
    <name type="scientific">Varroa destructor</name>
    <name type="common">Honeybee mite</name>
    <dbReference type="NCBI Taxonomy" id="109461"/>
    <lineage>
        <taxon>Eukaryota</taxon>
        <taxon>Metazoa</taxon>
        <taxon>Ecdysozoa</taxon>
        <taxon>Arthropoda</taxon>
        <taxon>Chelicerata</taxon>
        <taxon>Arachnida</taxon>
        <taxon>Acari</taxon>
        <taxon>Parasitiformes</taxon>
        <taxon>Mesostigmata</taxon>
        <taxon>Gamasina</taxon>
        <taxon>Dermanyssoidea</taxon>
        <taxon>Varroidae</taxon>
        <taxon>Varroa</taxon>
    </lineage>
</organism>
<evidence type="ECO:0000256" key="7">
    <source>
        <dbReference type="SAM" id="MobiDB-lite"/>
    </source>
</evidence>
<evidence type="ECO:0000256" key="4">
    <source>
        <dbReference type="ARBA" id="ARBA00022980"/>
    </source>
</evidence>
<keyword evidence="5" id="KW-0496">Mitochondrion</keyword>
<proteinExistence type="inferred from homology"/>
<evidence type="ECO:0000256" key="6">
    <source>
        <dbReference type="ARBA" id="ARBA00023274"/>
    </source>
</evidence>
<keyword evidence="9" id="KW-1185">Reference proteome</keyword>
<evidence type="ECO:0000313" key="9">
    <source>
        <dbReference type="Proteomes" id="UP000594260"/>
    </source>
</evidence>
<protein>
    <recommendedName>
        <fullName evidence="10">39S ribosomal protein L41, mitochondrial</fullName>
    </recommendedName>
</protein>
<dbReference type="GO" id="GO:0003735">
    <property type="term" value="F:structural constituent of ribosome"/>
    <property type="evidence" value="ECO:0007669"/>
    <property type="project" value="InterPro"/>
</dbReference>
<evidence type="ECO:0000313" key="8">
    <source>
        <dbReference type="EnsemblMetazoa" id="XP_022648742"/>
    </source>
</evidence>
<dbReference type="GO" id="GO:0005762">
    <property type="term" value="C:mitochondrial large ribosomal subunit"/>
    <property type="evidence" value="ECO:0007669"/>
    <property type="project" value="InterPro"/>
</dbReference>
<reference evidence="8" key="1">
    <citation type="submission" date="2021-01" db="UniProtKB">
        <authorList>
            <consortium name="EnsemblMetazoa"/>
        </authorList>
    </citation>
    <scope>IDENTIFICATION</scope>
</reference>
<dbReference type="RefSeq" id="XP_022648742.1">
    <property type="nucleotide sequence ID" value="XM_022793007.1"/>
</dbReference>
<evidence type="ECO:0008006" key="10">
    <source>
        <dbReference type="Google" id="ProtNLM"/>
    </source>
</evidence>
<dbReference type="InterPro" id="IPR019189">
    <property type="entry name" value="Ribosomal_mL41"/>
</dbReference>
<evidence type="ECO:0000256" key="3">
    <source>
        <dbReference type="ARBA" id="ARBA00022946"/>
    </source>
</evidence>
<dbReference type="PANTHER" id="PTHR21338:SF0">
    <property type="entry name" value="LARGE RIBOSOMAL SUBUNIT PROTEIN ML41"/>
    <property type="match status" value="1"/>
</dbReference>
<feature type="compositionally biased region" description="Basic and acidic residues" evidence="7">
    <location>
        <begin position="130"/>
        <end position="140"/>
    </location>
</feature>
<keyword evidence="6" id="KW-0687">Ribonucleoprotein</keyword>
<comment type="subcellular location">
    <subcellularLocation>
        <location evidence="1">Mitochondrion</location>
    </subcellularLocation>
</comment>
<dbReference type="AlphaFoldDB" id="A0A7M7J9L6"/>
<accession>A0A7M7J9L6</accession>